<dbReference type="GO" id="GO:0016757">
    <property type="term" value="F:glycosyltransferase activity"/>
    <property type="evidence" value="ECO:0007669"/>
    <property type="project" value="UniProtKB-ARBA"/>
</dbReference>
<gene>
    <name evidence="2" type="ORF">GBK04_08555</name>
</gene>
<comment type="caution">
    <text evidence="2">The sequence shown here is derived from an EMBL/GenBank/DDBJ whole genome shotgun (WGS) entry which is preliminary data.</text>
</comment>
<dbReference type="SUPFAM" id="SSF53756">
    <property type="entry name" value="UDP-Glycosyltransferase/glycogen phosphorylase"/>
    <property type="match status" value="1"/>
</dbReference>
<keyword evidence="2" id="KW-0808">Transferase</keyword>
<accession>A0A7C9FC94</accession>
<evidence type="ECO:0000259" key="1">
    <source>
        <dbReference type="Pfam" id="PF13439"/>
    </source>
</evidence>
<keyword evidence="3" id="KW-1185">Reference proteome</keyword>
<name>A0A7C9FC94_9BACT</name>
<organism evidence="2 3">
    <name type="scientific">Salmonirosea aquatica</name>
    <dbReference type="NCBI Taxonomy" id="2654236"/>
    <lineage>
        <taxon>Bacteria</taxon>
        <taxon>Pseudomonadati</taxon>
        <taxon>Bacteroidota</taxon>
        <taxon>Cytophagia</taxon>
        <taxon>Cytophagales</taxon>
        <taxon>Spirosomataceae</taxon>
        <taxon>Salmonirosea</taxon>
    </lineage>
</organism>
<protein>
    <submittedName>
        <fullName evidence="2">Glycosyltransferase</fullName>
    </submittedName>
</protein>
<evidence type="ECO:0000313" key="3">
    <source>
        <dbReference type="Proteomes" id="UP000479293"/>
    </source>
</evidence>
<feature type="domain" description="Glycosyltransferase subfamily 4-like N-terminal" evidence="1">
    <location>
        <begin position="59"/>
        <end position="224"/>
    </location>
</feature>
<dbReference type="EMBL" id="WHLY01000002">
    <property type="protein sequence ID" value="MPR33410.1"/>
    <property type="molecule type" value="Genomic_DNA"/>
</dbReference>
<sequence>MECYRRTDSTLRRGTFDAVPNQKTSMNTLFFLYVPPRLYIISYWSYNNPKTFVGALRPYRMSDFFRQKGWDVTLVTSTCSSGPELTIPESRWMRWSVLRAFPPDYTFLWALKVIWVLRKKIKYSPIPVYLLTTCPPNGLVIAGIVGKFFFPSQIKWILDFRDLWTQHPLYAPPITKRYLDPFIERWAMYHADHIVCNTVWDQNHWSGRFPGHRSKLLTVANGFDHILQNQAVHNIDNLRFVYTGGTTAGQATRWIHSLLNCFQEQVVTCDFYGEYDTFMDTSPCISYRGVVEPEEIPLLLTAYRFGFIYLPKGSEMGGRVAQKFYDYLGSGVIPICYRPSQEMRRLIGELRTGVCISENDSPYDTIRAIQIAEFRASAEQLALLQRNTQFEKLYNSLPSLS</sequence>
<dbReference type="AlphaFoldDB" id="A0A7C9FC94"/>
<proteinExistence type="predicted"/>
<evidence type="ECO:0000313" key="2">
    <source>
        <dbReference type="EMBL" id="MPR33410.1"/>
    </source>
</evidence>
<dbReference type="Gene3D" id="3.40.50.2000">
    <property type="entry name" value="Glycogen Phosphorylase B"/>
    <property type="match status" value="2"/>
</dbReference>
<dbReference type="InterPro" id="IPR028098">
    <property type="entry name" value="Glyco_trans_4-like_N"/>
</dbReference>
<dbReference type="Proteomes" id="UP000479293">
    <property type="component" value="Unassembled WGS sequence"/>
</dbReference>
<reference evidence="2 3" key="1">
    <citation type="submission" date="2019-10" db="EMBL/GenBank/DDBJ databases">
        <title>Draft Genome Sequence of Cytophagaceae sp. SJW1-29.</title>
        <authorList>
            <person name="Choi A."/>
        </authorList>
    </citation>
    <scope>NUCLEOTIDE SEQUENCE [LARGE SCALE GENOMIC DNA]</scope>
    <source>
        <strain evidence="2 3">SJW1-29</strain>
    </source>
</reference>
<dbReference type="Pfam" id="PF13439">
    <property type="entry name" value="Glyco_transf_4"/>
    <property type="match status" value="1"/>
</dbReference>